<dbReference type="Proteomes" id="UP001151699">
    <property type="component" value="Chromosome C"/>
</dbReference>
<organism evidence="1 2">
    <name type="scientific">Pseudolycoriella hygida</name>
    <dbReference type="NCBI Taxonomy" id="35572"/>
    <lineage>
        <taxon>Eukaryota</taxon>
        <taxon>Metazoa</taxon>
        <taxon>Ecdysozoa</taxon>
        <taxon>Arthropoda</taxon>
        <taxon>Hexapoda</taxon>
        <taxon>Insecta</taxon>
        <taxon>Pterygota</taxon>
        <taxon>Neoptera</taxon>
        <taxon>Endopterygota</taxon>
        <taxon>Diptera</taxon>
        <taxon>Nematocera</taxon>
        <taxon>Sciaroidea</taxon>
        <taxon>Sciaridae</taxon>
        <taxon>Pseudolycoriella</taxon>
    </lineage>
</organism>
<evidence type="ECO:0000313" key="1">
    <source>
        <dbReference type="EMBL" id="KAJ6635240.1"/>
    </source>
</evidence>
<proteinExistence type="predicted"/>
<evidence type="ECO:0000313" key="2">
    <source>
        <dbReference type="Proteomes" id="UP001151699"/>
    </source>
</evidence>
<name>A0A9Q0MNK3_9DIPT</name>
<dbReference type="EMBL" id="WJQU01000004">
    <property type="protein sequence ID" value="KAJ6635240.1"/>
    <property type="molecule type" value="Genomic_DNA"/>
</dbReference>
<accession>A0A9Q0MNK3</accession>
<sequence>MYQLGLRRDLIVFKNFKTTIAYVYILCVDFDAKSENRPTNKFAGDWENLLITKHYNIYSVLQTKLFNIFLMKIFRCDEFRRPTINIIGYSRGVYTSSYNDARTSYENLASRKELFIYSNSQSALLISISKICEASSIASSPTIFGIHTKSLWICVDLCIHQCFVQQARHSTTFVAQSNAVFASRRSRFIGYFCKNLQYDLLLFDENVIFSTPIAFCVMRNLPGNLQENRASNNNKCKIMKKGPVRTVLGFRYYICNSGSTQMIIALDLCRTAIDASIIQRSLSIIRGRLRLPTPLNNQRSCFTPQRPEQCSEYLPSLNIFSFHYCKVSFSHLLHVSKKLEGKFAKGFKRGESVVFCAPISQLIQRKYTRPGFRSCGKFITGGSFMLSLKFSCAYNYIFAVILIDGCASHTHNTETVILEMQKFMALSFVYSFRVDAKSMQADLHVKIEGINGLPDMCCRFKTRKSKLLHYSKSNQEYFISRSPKHERQNLLLSTEYQLAFVHLNDTPSTRGGMKDGFRLDRENRSKSNRNWIRYTSTEQLGENQ</sequence>
<protein>
    <submittedName>
        <fullName evidence="1">Uncharacterized protein</fullName>
    </submittedName>
</protein>
<keyword evidence="2" id="KW-1185">Reference proteome</keyword>
<gene>
    <name evidence="1" type="ORF">Bhyg_13825</name>
</gene>
<dbReference type="AlphaFoldDB" id="A0A9Q0MNK3"/>
<reference evidence="1" key="1">
    <citation type="submission" date="2022-07" db="EMBL/GenBank/DDBJ databases">
        <authorList>
            <person name="Trinca V."/>
            <person name="Uliana J.V.C."/>
            <person name="Torres T.T."/>
            <person name="Ward R.J."/>
            <person name="Monesi N."/>
        </authorList>
    </citation>
    <scope>NUCLEOTIDE SEQUENCE</scope>
    <source>
        <strain evidence="1">HSMRA1968</strain>
        <tissue evidence="1">Whole embryos</tissue>
    </source>
</reference>
<comment type="caution">
    <text evidence="1">The sequence shown here is derived from an EMBL/GenBank/DDBJ whole genome shotgun (WGS) entry which is preliminary data.</text>
</comment>